<evidence type="ECO:0000313" key="2">
    <source>
        <dbReference type="EMBL" id="KAK7085853.1"/>
    </source>
</evidence>
<dbReference type="EMBL" id="JAXCGZ010000531">
    <property type="protein sequence ID" value="KAK7085853.1"/>
    <property type="molecule type" value="Genomic_DNA"/>
</dbReference>
<sequence length="318" mass="36034">MIDLQKMLRDKQLIQFWICISLDIQRILKHTLGIAPDTDLAVYEVLDQLQSYIKCQCNEALRRGELFCTKQDNGELFFNFYKHLKNLAEEVNLYSGDPLTRADTQLKMVALIGVRDEELIQRLISMDTRASLRDIVNCYHLYKTTRSTTSTIHSLPTQLCTISSYNMDKHQTKKDTSHQTSVSGHFEKPPISLPTSVTSGPWHGPGKCLTAEGTCHNCNHWSHWSNTTKCHTKDAQCHFCSKTGHYDRCCQTRMKDNGQDGSSSRGADVTVMGKFHLDFLCIPRSSLHSPSSATMLTADGSKMALLPWFFTGYPPPQH</sequence>
<feature type="region of interest" description="Disordered" evidence="1">
    <location>
        <begin position="175"/>
        <end position="197"/>
    </location>
</feature>
<gene>
    <name evidence="2" type="ORF">SK128_016591</name>
</gene>
<name>A0AAN9AEH2_HALRR</name>
<evidence type="ECO:0000256" key="1">
    <source>
        <dbReference type="SAM" id="MobiDB-lite"/>
    </source>
</evidence>
<dbReference type="AlphaFoldDB" id="A0AAN9AEH2"/>
<comment type="caution">
    <text evidence="2">The sequence shown here is derived from an EMBL/GenBank/DDBJ whole genome shotgun (WGS) entry which is preliminary data.</text>
</comment>
<dbReference type="Proteomes" id="UP001381693">
    <property type="component" value="Unassembled WGS sequence"/>
</dbReference>
<evidence type="ECO:0000313" key="3">
    <source>
        <dbReference type="Proteomes" id="UP001381693"/>
    </source>
</evidence>
<keyword evidence="3" id="KW-1185">Reference proteome</keyword>
<protein>
    <recommendedName>
        <fullName evidence="4">CCHC-type domain-containing protein</fullName>
    </recommendedName>
</protein>
<accession>A0AAN9AEH2</accession>
<organism evidence="2 3">
    <name type="scientific">Halocaridina rubra</name>
    <name type="common">Hawaiian red shrimp</name>
    <dbReference type="NCBI Taxonomy" id="373956"/>
    <lineage>
        <taxon>Eukaryota</taxon>
        <taxon>Metazoa</taxon>
        <taxon>Ecdysozoa</taxon>
        <taxon>Arthropoda</taxon>
        <taxon>Crustacea</taxon>
        <taxon>Multicrustacea</taxon>
        <taxon>Malacostraca</taxon>
        <taxon>Eumalacostraca</taxon>
        <taxon>Eucarida</taxon>
        <taxon>Decapoda</taxon>
        <taxon>Pleocyemata</taxon>
        <taxon>Caridea</taxon>
        <taxon>Atyoidea</taxon>
        <taxon>Atyidae</taxon>
        <taxon>Halocaridina</taxon>
    </lineage>
</organism>
<evidence type="ECO:0008006" key="4">
    <source>
        <dbReference type="Google" id="ProtNLM"/>
    </source>
</evidence>
<proteinExistence type="predicted"/>
<reference evidence="2 3" key="1">
    <citation type="submission" date="2023-11" db="EMBL/GenBank/DDBJ databases">
        <title>Halocaridina rubra genome assembly.</title>
        <authorList>
            <person name="Smith C."/>
        </authorList>
    </citation>
    <scope>NUCLEOTIDE SEQUENCE [LARGE SCALE GENOMIC DNA]</scope>
    <source>
        <strain evidence="2">EP-1</strain>
        <tissue evidence="2">Whole</tissue>
    </source>
</reference>